<feature type="region of interest" description="Disordered" evidence="1">
    <location>
        <begin position="260"/>
        <end position="296"/>
    </location>
</feature>
<proteinExistence type="predicted"/>
<dbReference type="OrthoDB" id="5871176at2759"/>
<dbReference type="KEGG" id="bmy:BM_BM9334"/>
<reference evidence="3" key="3">
    <citation type="submission" date="2019-04" db="EMBL/GenBank/DDBJ databases">
        <authorList>
            <person name="Howe K."/>
            <person name="Paulini M."/>
            <person name="Williams G."/>
        </authorList>
    </citation>
    <scope>NUCLEOTIDE SEQUENCE [LARGE SCALE GENOMIC DNA]</scope>
    <source>
        <strain evidence="3">FR3</strain>
    </source>
</reference>
<dbReference type="WBParaSite" id="Bm9334.1">
    <property type="protein sequence ID" value="Bm9334.1"/>
    <property type="gene ID" value="WBGene00229595"/>
</dbReference>
<evidence type="ECO:0000256" key="1">
    <source>
        <dbReference type="SAM" id="MobiDB-lite"/>
    </source>
</evidence>
<reference evidence="2" key="2">
    <citation type="submission" date="2012-12" db="EMBL/GenBank/DDBJ databases">
        <authorList>
            <person name="Gao Y.W."/>
            <person name="Fan S.T."/>
            <person name="Sun H.T."/>
            <person name="Wang Z."/>
            <person name="Gao X.L."/>
            <person name="Li Y.G."/>
            <person name="Wang T.C."/>
            <person name="Zhang K."/>
            <person name="Xu W.W."/>
            <person name="Yu Z.J."/>
            <person name="Xia X.Z."/>
        </authorList>
    </citation>
    <scope>NUCLEOTIDE SEQUENCE</scope>
    <source>
        <strain evidence="2">FR3</strain>
    </source>
</reference>
<dbReference type="EMBL" id="CAAKNF010000192">
    <property type="protein sequence ID" value="VIO90128.1"/>
    <property type="molecule type" value="Genomic_DNA"/>
</dbReference>
<feature type="compositionally biased region" description="Polar residues" evidence="1">
    <location>
        <begin position="260"/>
        <end position="279"/>
    </location>
</feature>
<dbReference type="RefSeq" id="XP_001894519.1">
    <property type="nucleotide sequence ID" value="XM_001894484.1"/>
</dbReference>
<organism evidence="2">
    <name type="scientific">Brugia malayi</name>
    <name type="common">Filarial nematode worm</name>
    <dbReference type="NCBI Taxonomy" id="6279"/>
    <lineage>
        <taxon>Eukaryota</taxon>
        <taxon>Metazoa</taxon>
        <taxon>Ecdysozoa</taxon>
        <taxon>Nematoda</taxon>
        <taxon>Chromadorea</taxon>
        <taxon>Rhabditida</taxon>
        <taxon>Spirurina</taxon>
        <taxon>Spiruromorpha</taxon>
        <taxon>Filarioidea</taxon>
        <taxon>Onchocercidae</taxon>
        <taxon>Brugia</taxon>
    </lineage>
</organism>
<feature type="region of interest" description="Disordered" evidence="1">
    <location>
        <begin position="109"/>
        <end position="128"/>
    </location>
</feature>
<dbReference type="WormBase" id="Bm9334">
    <property type="protein sequence ID" value="BM03349"/>
    <property type="gene ID" value="WBGene00229595"/>
</dbReference>
<evidence type="ECO:0000313" key="4">
    <source>
        <dbReference type="Proteomes" id="UP000006672"/>
    </source>
</evidence>
<dbReference type="CTD" id="6097968"/>
<accession>A0A0H5S4T7</accession>
<feature type="compositionally biased region" description="Polar residues" evidence="1">
    <location>
        <begin position="113"/>
        <end position="126"/>
    </location>
</feature>
<protein>
    <submittedName>
        <fullName evidence="2 5">Bm9334</fullName>
    </submittedName>
</protein>
<keyword evidence="4" id="KW-1185">Reference proteome</keyword>
<evidence type="ECO:0000313" key="2">
    <source>
        <dbReference type="EMBL" id="CRZ23624.1"/>
    </source>
</evidence>
<dbReference type="GeneID" id="6097968"/>
<sequence length="296" mass="33880">MTQTMQHFKLLMYMKKPKPWRKVNDNDGNRMSYCKKAQNINRICRRLVINRGPSILSNCYATRVTKKKCHKRKAEPPFLIKNCISGHENWKSYMQKMEYWTRKLEQRKRRNGPINSSSAKDQSHISPNGVELENVPTFTSASANSAALLRSFYTIWHIGRISRKSLKTNDEIKTALKELSASPTVEKCLRVTPKGGITAKMITDRSQLSKRALYTLSRWARMIEDVVQDGYESGYDDDPVEIWNRAVTLADASYTESELSNVTKTTDDATSFSTGSSKVTPRRGRSRRSVNLNLSI</sequence>
<accession>A0A4E9F262</accession>
<reference evidence="5" key="4">
    <citation type="submission" date="2019-12" db="UniProtKB">
        <authorList>
            <consortium name="WormBaseParasite"/>
        </authorList>
    </citation>
    <scope>IDENTIFICATION</scope>
</reference>
<dbReference type="AlphaFoldDB" id="A0A0H5S4T7"/>
<reference evidence="2 4" key="1">
    <citation type="journal article" date="2007" name="Science">
        <title>Draft genome of the filarial nematode parasite Brugia malayi.</title>
        <authorList>
            <person name="Ghedin E."/>
            <person name="Wang S."/>
            <person name="Spiro D."/>
            <person name="Caler E."/>
            <person name="Zhao Q."/>
            <person name="Crabtree J."/>
            <person name="Allen J.E."/>
            <person name="Delcher A.L."/>
            <person name="Guiliano D.B."/>
            <person name="Miranda-Saavedra D."/>
            <person name="Angiuoli S.V."/>
            <person name="Creasy T."/>
            <person name="Amedeo P."/>
            <person name="Haas B."/>
            <person name="El-Sayed N.M."/>
            <person name="Wortman J.R."/>
            <person name="Feldblyum T."/>
            <person name="Tallon L."/>
            <person name="Schatz M."/>
            <person name="Shumway M."/>
            <person name="Koo H."/>
            <person name="Salzberg S.L."/>
            <person name="Schobel S."/>
            <person name="Pertea M."/>
            <person name="Pop M."/>
            <person name="White O."/>
            <person name="Barton G.J."/>
            <person name="Carlow C.K."/>
            <person name="Crawford M.J."/>
            <person name="Daub J."/>
            <person name="Dimmic M.W."/>
            <person name="Estes C.F."/>
            <person name="Foster J.M."/>
            <person name="Ganatra M."/>
            <person name="Gregory W.F."/>
            <person name="Johnson N.M."/>
            <person name="Jin J."/>
            <person name="Komuniecki R."/>
            <person name="Korf I."/>
            <person name="Kumar S."/>
            <person name="Laney S."/>
            <person name="Li B.W."/>
            <person name="Li W."/>
            <person name="Lindblom T.H."/>
            <person name="Lustigman S."/>
            <person name="Ma D."/>
            <person name="Maina C.V."/>
            <person name="Martin D.M."/>
            <person name="McCarter J.P."/>
            <person name="McReynolds L."/>
            <person name="Mitreva M."/>
            <person name="Nutman T.B."/>
            <person name="Parkinson J."/>
            <person name="Peregrin-Alvarez J.M."/>
            <person name="Poole C."/>
            <person name="Ren Q."/>
            <person name="Saunders L."/>
            <person name="Sluder A.E."/>
            <person name="Smith K."/>
            <person name="Stanke M."/>
            <person name="Unnasch T.R."/>
            <person name="Ware J."/>
            <person name="Wei A.D."/>
            <person name="Weil G."/>
            <person name="Williams D.J."/>
            <person name="Zhang Y."/>
            <person name="Williams S.A."/>
            <person name="Fraser-Liggett C."/>
            <person name="Slatko B."/>
            <person name="Blaxter M.L."/>
            <person name="Scott A.L."/>
        </authorList>
    </citation>
    <scope>NUCLEOTIDE SEQUENCE</scope>
    <source>
        <strain evidence="2 4">FR3</strain>
    </source>
</reference>
<dbReference type="OMA" id="IWHIGRI"/>
<dbReference type="EMBL" id="LN856890">
    <property type="protein sequence ID" value="CRZ23624.1"/>
    <property type="molecule type" value="Genomic_DNA"/>
</dbReference>
<evidence type="ECO:0000313" key="6">
    <source>
        <dbReference type="WormBase" id="Bm9334"/>
    </source>
</evidence>
<evidence type="ECO:0000313" key="3">
    <source>
        <dbReference type="EMBL" id="VIO90128.1"/>
    </source>
</evidence>
<name>A0A0H5S4T7_BRUMA</name>
<dbReference type="Proteomes" id="UP000006672">
    <property type="component" value="Unassembled WGS sequence"/>
</dbReference>
<gene>
    <name evidence="2 5 6" type="ORF">Bm9334</name>
    <name evidence="3" type="ORF">BM_BM9334</name>
    <name evidence="2" type="ORF">BM_Bm9334</name>
</gene>
<evidence type="ECO:0000313" key="5">
    <source>
        <dbReference type="WBParaSite" id="Bm9334.1"/>
    </source>
</evidence>